<evidence type="ECO:0000313" key="8">
    <source>
        <dbReference type="EMBL" id="WVZ64777.1"/>
    </source>
</evidence>
<dbReference type="Pfam" id="PF03798">
    <property type="entry name" value="TRAM_LAG1_CLN8"/>
    <property type="match status" value="1"/>
</dbReference>
<protein>
    <recommendedName>
        <fullName evidence="7">TLC domain-containing protein</fullName>
    </recommendedName>
</protein>
<feature type="transmembrane region" description="Helical" evidence="6">
    <location>
        <begin position="337"/>
        <end position="363"/>
    </location>
</feature>
<dbReference type="PANTHER" id="PTHR12560:SF49">
    <property type="entry name" value="CERAMIDE SYNTHASE 1 LOH3"/>
    <property type="match status" value="1"/>
</dbReference>
<feature type="transmembrane region" description="Helical" evidence="6">
    <location>
        <begin position="385"/>
        <end position="409"/>
    </location>
</feature>
<organism evidence="8 9">
    <name type="scientific">Paspalum notatum var. saurae</name>
    <dbReference type="NCBI Taxonomy" id="547442"/>
    <lineage>
        <taxon>Eukaryota</taxon>
        <taxon>Viridiplantae</taxon>
        <taxon>Streptophyta</taxon>
        <taxon>Embryophyta</taxon>
        <taxon>Tracheophyta</taxon>
        <taxon>Spermatophyta</taxon>
        <taxon>Magnoliopsida</taxon>
        <taxon>Liliopsida</taxon>
        <taxon>Poales</taxon>
        <taxon>Poaceae</taxon>
        <taxon>PACMAD clade</taxon>
        <taxon>Panicoideae</taxon>
        <taxon>Andropogonodae</taxon>
        <taxon>Paspaleae</taxon>
        <taxon>Paspalinae</taxon>
        <taxon>Paspalum</taxon>
    </lineage>
</organism>
<dbReference type="SMART" id="SM00724">
    <property type="entry name" value="TLC"/>
    <property type="match status" value="1"/>
</dbReference>
<dbReference type="PANTHER" id="PTHR12560">
    <property type="entry name" value="LONGEVITY ASSURANCE FACTOR 1 LAG1"/>
    <property type="match status" value="1"/>
</dbReference>
<comment type="subcellular location">
    <subcellularLocation>
        <location evidence="1">Endoplasmic reticulum membrane</location>
        <topology evidence="1">Multi-pass membrane protein</topology>
    </subcellularLocation>
</comment>
<feature type="transmembrane region" description="Helical" evidence="6">
    <location>
        <begin position="292"/>
        <end position="316"/>
    </location>
</feature>
<feature type="domain" description="TLC" evidence="7">
    <location>
        <begin position="203"/>
        <end position="417"/>
    </location>
</feature>
<dbReference type="EMBL" id="CP144747">
    <property type="protein sequence ID" value="WVZ64777.1"/>
    <property type="molecule type" value="Genomic_DNA"/>
</dbReference>
<dbReference type="Proteomes" id="UP001341281">
    <property type="component" value="Chromosome 03"/>
</dbReference>
<dbReference type="InterPro" id="IPR006634">
    <property type="entry name" value="TLC-dom"/>
</dbReference>
<keyword evidence="2 5" id="KW-0812">Transmembrane</keyword>
<dbReference type="GO" id="GO:0050291">
    <property type="term" value="F:sphingosine N-acyltransferase activity"/>
    <property type="evidence" value="ECO:0007669"/>
    <property type="project" value="InterPro"/>
</dbReference>
<evidence type="ECO:0000259" key="7">
    <source>
        <dbReference type="PROSITE" id="PS50922"/>
    </source>
</evidence>
<keyword evidence="3 6" id="KW-1133">Transmembrane helix</keyword>
<evidence type="ECO:0000256" key="1">
    <source>
        <dbReference type="ARBA" id="ARBA00004477"/>
    </source>
</evidence>
<feature type="transmembrane region" description="Helical" evidence="6">
    <location>
        <begin position="154"/>
        <end position="171"/>
    </location>
</feature>
<evidence type="ECO:0000256" key="3">
    <source>
        <dbReference type="ARBA" id="ARBA00022989"/>
    </source>
</evidence>
<name>A0AAQ3T2G0_PASNO</name>
<proteinExistence type="predicted"/>
<keyword evidence="4 5" id="KW-0472">Membrane</keyword>
<evidence type="ECO:0000256" key="6">
    <source>
        <dbReference type="SAM" id="Phobius"/>
    </source>
</evidence>
<reference evidence="8 9" key="1">
    <citation type="submission" date="2024-02" db="EMBL/GenBank/DDBJ databases">
        <title>High-quality chromosome-scale genome assembly of Pensacola bahiagrass (Paspalum notatum Flugge var. saurae).</title>
        <authorList>
            <person name="Vega J.M."/>
            <person name="Podio M."/>
            <person name="Orjuela J."/>
            <person name="Siena L.A."/>
            <person name="Pessino S.C."/>
            <person name="Combes M.C."/>
            <person name="Mariac C."/>
            <person name="Albertini E."/>
            <person name="Pupilli F."/>
            <person name="Ortiz J.P.A."/>
            <person name="Leblanc O."/>
        </authorList>
    </citation>
    <scope>NUCLEOTIDE SEQUENCE [LARGE SCALE GENOMIC DNA]</scope>
    <source>
        <strain evidence="8">R1</strain>
        <tissue evidence="8">Leaf</tissue>
    </source>
</reference>
<dbReference type="GO" id="GO:0046513">
    <property type="term" value="P:ceramide biosynthetic process"/>
    <property type="evidence" value="ECO:0007669"/>
    <property type="project" value="InterPro"/>
</dbReference>
<dbReference type="PROSITE" id="PS50922">
    <property type="entry name" value="TLC"/>
    <property type="match status" value="1"/>
</dbReference>
<dbReference type="GO" id="GO:0005789">
    <property type="term" value="C:endoplasmic reticulum membrane"/>
    <property type="evidence" value="ECO:0007669"/>
    <property type="project" value="UniProtKB-SubCell"/>
</dbReference>
<evidence type="ECO:0000256" key="2">
    <source>
        <dbReference type="ARBA" id="ARBA00022692"/>
    </source>
</evidence>
<keyword evidence="9" id="KW-1185">Reference proteome</keyword>
<evidence type="ECO:0000256" key="4">
    <source>
        <dbReference type="ARBA" id="ARBA00023136"/>
    </source>
</evidence>
<sequence>MYNRGPDLISHNPIPVQILLPSHLLRCLPPPQKKAPVHPLPGYRSLCSFTTQDVDLLVLFLQSQISPPSALTCIPLPASATLDRLRGCRRRILRPFRVLVGCRSRSGGLDPTKAGRGFLVGSPPAMAALVELFLGSSSAPVDWEAEAYPAYGDFAVLPLLVAFFPAVRFLLDRLVFEVLARRFIFGKGYDKLAETDDSRKKINKFKESAWKFVYFLSGELLSLSVTYNEPWFKNTTYFWVGPGDQIWPDQKIKLKLKAVYMYAAGFYTYSIFALLFWETRRSDFGVSMSHHVATVVLIVLSYIFRFARVGSVVLALHDASDIFLEIGKMAKYSSCEWLAVVAFLLFVASWILLRLIIFPFWIIRSTSYEVLLTLDKEKHRFYGPIYYYVFNCLLLALLVLHIYWWVLIWRMLVKQIQSKGRVGDDVRSDSEGEDEHED</sequence>
<accession>A0AAQ3T2G0</accession>
<dbReference type="AlphaFoldDB" id="A0AAQ3T2G0"/>
<gene>
    <name evidence="8" type="ORF">U9M48_014251</name>
</gene>
<feature type="transmembrane region" description="Helical" evidence="6">
    <location>
        <begin position="114"/>
        <end position="134"/>
    </location>
</feature>
<feature type="transmembrane region" description="Helical" evidence="6">
    <location>
        <begin position="259"/>
        <end position="277"/>
    </location>
</feature>
<dbReference type="InterPro" id="IPR016439">
    <property type="entry name" value="Lag1/Lac1-like"/>
</dbReference>
<evidence type="ECO:0000313" key="9">
    <source>
        <dbReference type="Proteomes" id="UP001341281"/>
    </source>
</evidence>
<evidence type="ECO:0000256" key="5">
    <source>
        <dbReference type="PROSITE-ProRule" id="PRU00205"/>
    </source>
</evidence>